<accession>A0AC59ZB19</accession>
<dbReference type="EMBL" id="OX596111">
    <property type="protein sequence ID" value="CAN0353669.1"/>
    <property type="molecule type" value="Genomic_DNA"/>
</dbReference>
<evidence type="ECO:0000313" key="1">
    <source>
        <dbReference type="EMBL" id="CAN0353669.1"/>
    </source>
</evidence>
<evidence type="ECO:0000313" key="2">
    <source>
        <dbReference type="Proteomes" id="UP001162501"/>
    </source>
</evidence>
<proteinExistence type="predicted"/>
<dbReference type="Proteomes" id="UP001162501">
    <property type="component" value="Chromosome 27"/>
</dbReference>
<protein>
    <submittedName>
        <fullName evidence="1">Uncharacterized protein</fullName>
    </submittedName>
</protein>
<sequence>MRDNYLEQTRTFLEKRQGCHGTKYGSVSVRRKQKQDRFSMNEWDGDWESWTHRWRRRWAPQSKEQKGARPQNSSAPPLLPGKFPRNSFNSHSKCHWEPKNIK</sequence>
<reference evidence="1" key="2">
    <citation type="submission" date="2025-03" db="EMBL/GenBank/DDBJ databases">
        <authorList>
            <consortium name="ELIXIR-Norway"/>
            <consortium name="Elixir Norway"/>
        </authorList>
    </citation>
    <scope>NUCLEOTIDE SEQUENCE</scope>
</reference>
<reference evidence="1" key="1">
    <citation type="submission" date="2023-05" db="EMBL/GenBank/DDBJ databases">
        <authorList>
            <consortium name="ELIXIR-Norway"/>
        </authorList>
    </citation>
    <scope>NUCLEOTIDE SEQUENCE</scope>
</reference>
<name>A0AC59ZB19_RANTA</name>
<gene>
    <name evidence="1" type="ORF">MRATA1EN22A_LOCUS16305</name>
</gene>
<organism evidence="1 2">
    <name type="scientific">Rangifer tarandus platyrhynchus</name>
    <name type="common">Svalbard reindeer</name>
    <dbReference type="NCBI Taxonomy" id="3082113"/>
    <lineage>
        <taxon>Eukaryota</taxon>
        <taxon>Metazoa</taxon>
        <taxon>Chordata</taxon>
        <taxon>Craniata</taxon>
        <taxon>Vertebrata</taxon>
        <taxon>Euteleostomi</taxon>
        <taxon>Mammalia</taxon>
        <taxon>Eutheria</taxon>
        <taxon>Laurasiatheria</taxon>
        <taxon>Artiodactyla</taxon>
        <taxon>Ruminantia</taxon>
        <taxon>Pecora</taxon>
        <taxon>Cervidae</taxon>
        <taxon>Odocoileinae</taxon>
        <taxon>Rangifer</taxon>
    </lineage>
</organism>